<sequence length="136" mass="15215">MGRMMFVSLPVEDLTKSVDFFTALGFGFDPRFTDENATCMVVGEDSFVMLLVKPFFKTFTGGKELADSHTHSEAIMALSAESRGEVDRLCDRALEMGGRPSQEPMAEGFMYSRSFADLDGHQWEFLYMDPAALEQS</sequence>
<dbReference type="InterPro" id="IPR037523">
    <property type="entry name" value="VOC_core"/>
</dbReference>
<dbReference type="PANTHER" id="PTHR36503:SF2">
    <property type="entry name" value="BLR2408 PROTEIN"/>
    <property type="match status" value="1"/>
</dbReference>
<dbReference type="SUPFAM" id="SSF54593">
    <property type="entry name" value="Glyoxalase/Bleomycin resistance protein/Dihydroxybiphenyl dioxygenase"/>
    <property type="match status" value="1"/>
</dbReference>
<keyword evidence="3" id="KW-1185">Reference proteome</keyword>
<accession>A0ABS7RKI5</accession>
<proteinExistence type="predicted"/>
<feature type="domain" description="VOC" evidence="1">
    <location>
        <begin position="3"/>
        <end position="128"/>
    </location>
</feature>
<dbReference type="Proteomes" id="UP000754710">
    <property type="component" value="Unassembled WGS sequence"/>
</dbReference>
<protein>
    <submittedName>
        <fullName evidence="2">VOC family protein</fullName>
    </submittedName>
</protein>
<evidence type="ECO:0000313" key="3">
    <source>
        <dbReference type="Proteomes" id="UP000754710"/>
    </source>
</evidence>
<dbReference type="PROSITE" id="PS51819">
    <property type="entry name" value="VOC"/>
    <property type="match status" value="1"/>
</dbReference>
<evidence type="ECO:0000259" key="1">
    <source>
        <dbReference type="PROSITE" id="PS51819"/>
    </source>
</evidence>
<dbReference type="PANTHER" id="PTHR36503">
    <property type="entry name" value="BLR2520 PROTEIN"/>
    <property type="match status" value="1"/>
</dbReference>
<dbReference type="InterPro" id="IPR053863">
    <property type="entry name" value="Glyoxy/Ble-like_N"/>
</dbReference>
<gene>
    <name evidence="2" type="ORF">K1X13_12040</name>
</gene>
<dbReference type="InterPro" id="IPR029068">
    <property type="entry name" value="Glyas_Bleomycin-R_OHBP_Dase"/>
</dbReference>
<dbReference type="EMBL" id="JAIEZQ010000002">
    <property type="protein sequence ID" value="MBY9075553.1"/>
    <property type="molecule type" value="Genomic_DNA"/>
</dbReference>
<organism evidence="2 3">
    <name type="scientific">Nocardioides jiangsuensis</name>
    <dbReference type="NCBI Taxonomy" id="2866161"/>
    <lineage>
        <taxon>Bacteria</taxon>
        <taxon>Bacillati</taxon>
        <taxon>Actinomycetota</taxon>
        <taxon>Actinomycetes</taxon>
        <taxon>Propionibacteriales</taxon>
        <taxon>Nocardioidaceae</taxon>
        <taxon>Nocardioides</taxon>
    </lineage>
</organism>
<name>A0ABS7RKI5_9ACTN</name>
<dbReference type="Pfam" id="PF22677">
    <property type="entry name" value="Ble-like_N"/>
    <property type="match status" value="1"/>
</dbReference>
<evidence type="ECO:0000313" key="2">
    <source>
        <dbReference type="EMBL" id="MBY9075553.1"/>
    </source>
</evidence>
<reference evidence="2 3" key="1">
    <citation type="submission" date="2021-08" db="EMBL/GenBank/DDBJ databases">
        <title>Nocardioides bacterium WL0053 sp. nov., isolated from the sediment.</title>
        <authorList>
            <person name="Wang L."/>
            <person name="Zhang D."/>
            <person name="Zhang A."/>
        </authorList>
    </citation>
    <scope>NUCLEOTIDE SEQUENCE [LARGE SCALE GENOMIC DNA]</scope>
    <source>
        <strain evidence="2 3">WL0053</strain>
    </source>
</reference>
<dbReference type="Gene3D" id="3.10.180.10">
    <property type="entry name" value="2,3-Dihydroxybiphenyl 1,2-Dioxygenase, domain 1"/>
    <property type="match status" value="1"/>
</dbReference>
<dbReference type="RefSeq" id="WP_221025286.1">
    <property type="nucleotide sequence ID" value="NZ_JAIEZQ010000002.1"/>
</dbReference>
<comment type="caution">
    <text evidence="2">The sequence shown here is derived from an EMBL/GenBank/DDBJ whole genome shotgun (WGS) entry which is preliminary data.</text>
</comment>